<organism evidence="3 4">
    <name type="scientific">Symbiodinium natans</name>
    <dbReference type="NCBI Taxonomy" id="878477"/>
    <lineage>
        <taxon>Eukaryota</taxon>
        <taxon>Sar</taxon>
        <taxon>Alveolata</taxon>
        <taxon>Dinophyceae</taxon>
        <taxon>Suessiales</taxon>
        <taxon>Symbiodiniaceae</taxon>
        <taxon>Symbiodinium</taxon>
    </lineage>
</organism>
<dbReference type="CDD" id="cd00185">
    <property type="entry name" value="TNFRSF"/>
    <property type="match status" value="1"/>
</dbReference>
<feature type="transmembrane region" description="Helical" evidence="1">
    <location>
        <begin position="904"/>
        <end position="929"/>
    </location>
</feature>
<dbReference type="InterPro" id="IPR005046">
    <property type="entry name" value="DUF285"/>
</dbReference>
<name>A0A812V2C0_9DINO</name>
<dbReference type="AlphaFoldDB" id="A0A812V2C0"/>
<accession>A0A812V2C0</accession>
<sequence>MAPGILWLWLCLEGASSASSASSAAVFKEKYALKASLRRWEAADETEREQIRRDLGDIRDWNVSAVTDMSTLFANMFFNEPLDGWDTSSVTDMRFMFYGAQVFNQDISMWNTSAVQTMEGMFYSATSFDQDLSSWDTSSVSDMRAMFYNAKDFNGAVGSWNTSGVTTMFKMFMSATSFDQPLSGWDTSSVTDMRYMFLKAASFNGSLGQWNTGNVRRMEGMFAYASMFNQSLASWDTSSVTDMRNMFLGASAFNQALGTWNTSCVTDTSGMFSEAAMFNRPLGTWNTASVTNMMGMFTDAWTFNQQLASWDTSSVKDMSWMFARAGSFNGTVGSWNTSAVENMQGMFAQTSVFNQDIQHWSTGSVTDMSSMFEMSTFNRPIGAWDTSRVKSMASMFSLSKFNQNIEKWDTSSVTNMSHMFEYGSNFNKPIGSWNTSAVRTMKCMFRVAVHFDQPLASWSTSQVFDMSYMFQDARSFNSAIGTWDTQSVVTMHSMFRQASMFNQPIGGWNTSKVTDMGFMFYRASNFNEDIGSWNTSSVTNLQSMFHGSKAFNQAIGSWDTRLVVDMSQMFYDAYAFDQDIGGWNTSLVTNMSQMFFAATSFDRDLAAWDIGAAQDMSQMFVAATSFDRSMTMWHVGFRFLPEGMFRGSGIASCTLLERYSLPPPGYLPCPQCLASGCGSTSLACLEGMCKPTTLGFVEFGECGGLGCRSQDDHTIYDISFGDCAAGCSHLENCSGFFFSYERELGQHSHSRCDLRIAQDFPVFGYRLAGSNIYAFRKATCKSFSCPSWGTLAPSPGKDVTAASCCTCLAANAVQVVSNTPKLECSVCAAGTFPASDHRSCRTCPAGRYAPEGSSSCKVCVGSRSVPNANQSACHECPKGKFVPPGYLFCETCDFPYLLVNNRCIWWHLPIIVVFLLTGLLAGRMLVGFVEKRKRGQRKQHEEEVNAAMAWLEGALWQRDEGSLADARLALQNLGVSAAALDTEIRQIQAQQSLVAGVGMEYLLSEDFRSLATGRSGKPDPTFNDLKEAFWMCPSPIGEDVLCPRDGRKGIALVDWLPSRHRRPQTHFMSWTWRYSIDQIRSSLEMWMADKPKELGDVSFFMCFFVNNQFRIILEGLTTGSDDLERVFKENLTRIGRVVAVLDTWKQPVYLTRVWTIYEQFTACSLEVPVTFVMPQSSSESLNVQILRGAEGIEEVKQSLCQVDVKEAEAWDVRDKLQVMKAIEDTVGFDQVNRHVRSTMVSWIGSMVQQKFQEFVNSV</sequence>
<gene>
    <name evidence="3" type="ORF">SNAT2548_LOCUS33738</name>
</gene>
<keyword evidence="1" id="KW-0812">Transmembrane</keyword>
<dbReference type="EMBL" id="CAJNDS010002776">
    <property type="protein sequence ID" value="CAE7592714.1"/>
    <property type="molecule type" value="Genomic_DNA"/>
</dbReference>
<protein>
    <submittedName>
        <fullName evidence="3">Uncharacterized protein</fullName>
    </submittedName>
</protein>
<dbReference type="OrthoDB" id="427491at2759"/>
<proteinExistence type="predicted"/>
<comment type="caution">
    <text evidence="3">The sequence shown here is derived from an EMBL/GenBank/DDBJ whole genome shotgun (WGS) entry which is preliminary data.</text>
</comment>
<evidence type="ECO:0000313" key="3">
    <source>
        <dbReference type="EMBL" id="CAE7592714.1"/>
    </source>
</evidence>
<evidence type="ECO:0000313" key="4">
    <source>
        <dbReference type="Proteomes" id="UP000604046"/>
    </source>
</evidence>
<evidence type="ECO:0000256" key="1">
    <source>
        <dbReference type="SAM" id="Phobius"/>
    </source>
</evidence>
<evidence type="ECO:0000256" key="2">
    <source>
        <dbReference type="SAM" id="SignalP"/>
    </source>
</evidence>
<keyword evidence="1" id="KW-1133">Transmembrane helix</keyword>
<dbReference type="Proteomes" id="UP000604046">
    <property type="component" value="Unassembled WGS sequence"/>
</dbReference>
<dbReference type="InterPro" id="IPR011889">
    <property type="entry name" value="Liste_lipo_26"/>
</dbReference>
<dbReference type="NCBIfam" id="TIGR02167">
    <property type="entry name" value="Liste_lipo_26"/>
    <property type="match status" value="8"/>
</dbReference>
<dbReference type="Pfam" id="PF03382">
    <property type="entry name" value="DUF285"/>
    <property type="match status" value="3"/>
</dbReference>
<feature type="signal peptide" evidence="2">
    <location>
        <begin position="1"/>
        <end position="17"/>
    </location>
</feature>
<feature type="chain" id="PRO_5032819023" evidence="2">
    <location>
        <begin position="18"/>
        <end position="1258"/>
    </location>
</feature>
<keyword evidence="1" id="KW-0472">Membrane</keyword>
<keyword evidence="4" id="KW-1185">Reference proteome</keyword>
<keyword evidence="2" id="KW-0732">Signal</keyword>
<reference evidence="3" key="1">
    <citation type="submission" date="2021-02" db="EMBL/GenBank/DDBJ databases">
        <authorList>
            <person name="Dougan E. K."/>
            <person name="Rhodes N."/>
            <person name="Thang M."/>
            <person name="Chan C."/>
        </authorList>
    </citation>
    <scope>NUCLEOTIDE SEQUENCE</scope>
</reference>